<evidence type="ECO:0000313" key="6">
    <source>
        <dbReference type="Proteomes" id="UP001634007"/>
    </source>
</evidence>
<feature type="compositionally biased region" description="Polar residues" evidence="3">
    <location>
        <begin position="404"/>
        <end position="423"/>
    </location>
</feature>
<proteinExistence type="predicted"/>
<name>A0ABD3J7E0_EUCGL</name>
<keyword evidence="6" id="KW-1185">Reference proteome</keyword>
<feature type="compositionally biased region" description="Low complexity" evidence="3">
    <location>
        <begin position="445"/>
        <end position="457"/>
    </location>
</feature>
<protein>
    <recommendedName>
        <fullName evidence="4">C3H1-type domain-containing protein</fullName>
    </recommendedName>
</protein>
<gene>
    <name evidence="5" type="ORF">ACJRO7_035855</name>
</gene>
<dbReference type="AlphaFoldDB" id="A0ABD3J7E0"/>
<feature type="zinc finger region" description="C3H1-type" evidence="2">
    <location>
        <begin position="709"/>
        <end position="737"/>
    </location>
</feature>
<evidence type="ECO:0000259" key="4">
    <source>
        <dbReference type="PROSITE" id="PS50103"/>
    </source>
</evidence>
<dbReference type="PROSITE" id="PS50103">
    <property type="entry name" value="ZF_C3H1"/>
    <property type="match status" value="1"/>
</dbReference>
<feature type="compositionally biased region" description="Gly residues" evidence="3">
    <location>
        <begin position="1"/>
        <end position="31"/>
    </location>
</feature>
<feature type="domain" description="C3H1-type" evidence="4">
    <location>
        <begin position="709"/>
        <end position="737"/>
    </location>
</feature>
<organism evidence="5 6">
    <name type="scientific">Eucalyptus globulus</name>
    <name type="common">Tasmanian blue gum</name>
    <dbReference type="NCBI Taxonomy" id="34317"/>
    <lineage>
        <taxon>Eukaryota</taxon>
        <taxon>Viridiplantae</taxon>
        <taxon>Streptophyta</taxon>
        <taxon>Embryophyta</taxon>
        <taxon>Tracheophyta</taxon>
        <taxon>Spermatophyta</taxon>
        <taxon>Magnoliopsida</taxon>
        <taxon>eudicotyledons</taxon>
        <taxon>Gunneridae</taxon>
        <taxon>Pentapetalae</taxon>
        <taxon>rosids</taxon>
        <taxon>malvids</taxon>
        <taxon>Myrtales</taxon>
        <taxon>Myrtaceae</taxon>
        <taxon>Myrtoideae</taxon>
        <taxon>Eucalypteae</taxon>
        <taxon>Eucalyptus</taxon>
    </lineage>
</organism>
<sequence>MTSRSGNGGGGSGSGSRNGGGGGSSGSGSGRGLKRVSWPSDDKLCEYDTEEMKRSSRAGESKRVSRWSSDDKHRQISDLNGAKLDAVPQVYGDSHPAKHSREHIHIPCIRWTCPPKFTVSSNWRVAAGEESEEAGAEHGRAFKVLESFYPRPTYIPSNPFEPPNVKQEDYDDSLTPIIPIIGVEEMDIVSEIPSLEPLVDESENKTSLDETQTTGSGAETISAGDVRISAGDVELAAAAAAIFFSVLMKRTEQGNIIDPDLLVKFLFDPQTIGKFMKSKTPSPESKQASPQNFQSSPPLSQPETQQTTLSLPMSSPELPPTESKQIGLPTPLLGLEVLLSESKQMCPPNLPSNSEEKSSVPVSEEKSSPAPTSSPNLSCSDSKKVQQPTSPASPRIVLPESQHIHPSTPLSSPEASQSVTKNIHPSIPVSVPKQLPAESKPETPIPLSSPELSLPQPMQTSPLNPVSSYELSLEPKRITPPVRPSQKILPPTPANAIFSAQNQMQPPFRAPQARPVVAPLPGLDGVKAQSSALPIRFASPPLATSCTLPYRPSFTYNVGALQSPIPVPIMAAGRARPPSGLLHAPIPTPCAMPDRPTFPPRLSILPRPALVPTMWASTAHPGSALLCPRMPPSSSMPARPSFTYQVSAPPSPAPVPIKEAVRPQDAYFYKNLVRQHGGEQPEDLVHIAPNAVNQNQLQNLTMDQKLGPKEEKKVCMFFNTAKGCQHGFNCSYLHAMSSQQVSDNPAGEQSAKRTKFA</sequence>
<feature type="compositionally biased region" description="Basic and acidic residues" evidence="3">
    <location>
        <begin position="354"/>
        <end position="367"/>
    </location>
</feature>
<dbReference type="Proteomes" id="UP001634007">
    <property type="component" value="Unassembled WGS sequence"/>
</dbReference>
<dbReference type="PANTHER" id="PTHR33400">
    <property type="entry name" value="ZINC FINGER CCCH DOMAIN-CONTAINING PROTEIN 6-RELATED"/>
    <property type="match status" value="1"/>
</dbReference>
<feature type="compositionally biased region" description="Polar residues" evidence="3">
    <location>
        <begin position="370"/>
        <end position="392"/>
    </location>
</feature>
<feature type="region of interest" description="Disordered" evidence="3">
    <location>
        <begin position="1"/>
        <end position="81"/>
    </location>
</feature>
<evidence type="ECO:0000256" key="1">
    <source>
        <dbReference type="ARBA" id="ARBA00023125"/>
    </source>
</evidence>
<reference evidence="5 6" key="1">
    <citation type="submission" date="2024-11" db="EMBL/GenBank/DDBJ databases">
        <title>Chromosome-level genome assembly of Eucalyptus globulus Labill. provides insights into its genome evolution.</title>
        <authorList>
            <person name="Li X."/>
        </authorList>
    </citation>
    <scope>NUCLEOTIDE SEQUENCE [LARGE SCALE GENOMIC DNA]</scope>
    <source>
        <strain evidence="5">CL2024</strain>
        <tissue evidence="5">Fresh tender leaves</tissue>
    </source>
</reference>
<dbReference type="GO" id="GO:0008270">
    <property type="term" value="F:zinc ion binding"/>
    <property type="evidence" value="ECO:0007669"/>
    <property type="project" value="UniProtKB-KW"/>
</dbReference>
<dbReference type="EMBL" id="JBJKBG010000009">
    <property type="protein sequence ID" value="KAL3723751.1"/>
    <property type="molecule type" value="Genomic_DNA"/>
</dbReference>
<feature type="compositionally biased region" description="Polar residues" evidence="3">
    <location>
        <begin position="279"/>
        <end position="306"/>
    </location>
</feature>
<dbReference type="InterPro" id="IPR000571">
    <property type="entry name" value="Znf_CCCH"/>
</dbReference>
<keyword evidence="2" id="KW-0862">Zinc</keyword>
<feature type="region of interest" description="Disordered" evidence="3">
    <location>
        <begin position="344"/>
        <end position="470"/>
    </location>
</feature>
<keyword evidence="2" id="KW-0863">Zinc-finger</keyword>
<accession>A0ABD3J7E0</accession>
<dbReference type="PANTHER" id="PTHR33400:SF2">
    <property type="entry name" value="ZINC FINGER CCCH DOMAIN-CONTAINING PROTEIN 6"/>
    <property type="match status" value="1"/>
</dbReference>
<feature type="compositionally biased region" description="Polar residues" evidence="3">
    <location>
        <begin position="458"/>
        <end position="470"/>
    </location>
</feature>
<evidence type="ECO:0000256" key="3">
    <source>
        <dbReference type="SAM" id="MobiDB-lite"/>
    </source>
</evidence>
<feature type="compositionally biased region" description="Low complexity" evidence="3">
    <location>
        <begin position="307"/>
        <end position="328"/>
    </location>
</feature>
<keyword evidence="2" id="KW-0479">Metal-binding</keyword>
<evidence type="ECO:0000256" key="2">
    <source>
        <dbReference type="PROSITE-ProRule" id="PRU00723"/>
    </source>
</evidence>
<feature type="region of interest" description="Disordered" evidence="3">
    <location>
        <begin position="199"/>
        <end position="220"/>
    </location>
</feature>
<feature type="compositionally biased region" description="Polar residues" evidence="3">
    <location>
        <begin position="209"/>
        <end position="219"/>
    </location>
</feature>
<evidence type="ECO:0000313" key="5">
    <source>
        <dbReference type="EMBL" id="KAL3723751.1"/>
    </source>
</evidence>
<keyword evidence="1" id="KW-0238">DNA-binding</keyword>
<feature type="compositionally biased region" description="Basic and acidic residues" evidence="3">
    <location>
        <begin position="40"/>
        <end position="76"/>
    </location>
</feature>
<feature type="region of interest" description="Disordered" evidence="3">
    <location>
        <begin position="276"/>
        <end position="328"/>
    </location>
</feature>
<dbReference type="GO" id="GO:0003677">
    <property type="term" value="F:DNA binding"/>
    <property type="evidence" value="ECO:0007669"/>
    <property type="project" value="UniProtKB-KW"/>
</dbReference>
<comment type="caution">
    <text evidence="5">The sequence shown here is derived from an EMBL/GenBank/DDBJ whole genome shotgun (WGS) entry which is preliminary data.</text>
</comment>